<evidence type="ECO:0000259" key="2">
    <source>
        <dbReference type="PROSITE" id="PS50175"/>
    </source>
</evidence>
<evidence type="ECO:0000256" key="1">
    <source>
        <dbReference type="ARBA" id="ARBA00022801"/>
    </source>
</evidence>
<keyword evidence="4" id="KW-1185">Reference proteome</keyword>
<dbReference type="SUPFAM" id="SSF50630">
    <property type="entry name" value="Acid proteases"/>
    <property type="match status" value="1"/>
</dbReference>
<dbReference type="PROSITE" id="PS50175">
    <property type="entry name" value="ASP_PROT_RETROV"/>
    <property type="match status" value="1"/>
</dbReference>
<sequence>MYAMGQVDGRNVEYLVDTGATLTLISCDLWDLIRDKHQLSSFETPLISAKGNNLSVKGSTEIAIGFAGKFYPIRVVIAELDVDLVLGIDFIKKHQAMIDVNQDLLVLGKNKTTCIVLGRSAATE</sequence>
<dbReference type="AlphaFoldDB" id="A0A9D4LPT5"/>
<dbReference type="Pfam" id="PF13975">
    <property type="entry name" value="gag-asp_proteas"/>
    <property type="match status" value="1"/>
</dbReference>
<evidence type="ECO:0000313" key="3">
    <source>
        <dbReference type="EMBL" id="KAH3862463.1"/>
    </source>
</evidence>
<name>A0A9D4LPT5_DREPO</name>
<dbReference type="EMBL" id="JAIWYP010000002">
    <property type="protein sequence ID" value="KAH3862463.1"/>
    <property type="molecule type" value="Genomic_DNA"/>
</dbReference>
<protein>
    <recommendedName>
        <fullName evidence="2">Peptidase A2 domain-containing protein</fullName>
    </recommendedName>
</protein>
<reference evidence="3" key="1">
    <citation type="journal article" date="2019" name="bioRxiv">
        <title>The Genome of the Zebra Mussel, Dreissena polymorpha: A Resource for Invasive Species Research.</title>
        <authorList>
            <person name="McCartney M.A."/>
            <person name="Auch B."/>
            <person name="Kono T."/>
            <person name="Mallez S."/>
            <person name="Zhang Y."/>
            <person name="Obille A."/>
            <person name="Becker A."/>
            <person name="Abrahante J.E."/>
            <person name="Garbe J."/>
            <person name="Badalamenti J.P."/>
            <person name="Herman A."/>
            <person name="Mangelson H."/>
            <person name="Liachko I."/>
            <person name="Sullivan S."/>
            <person name="Sone E.D."/>
            <person name="Koren S."/>
            <person name="Silverstein K.A.T."/>
            <person name="Beckman K.B."/>
            <person name="Gohl D.M."/>
        </authorList>
    </citation>
    <scope>NUCLEOTIDE SEQUENCE</scope>
    <source>
        <strain evidence="3">Duluth1</strain>
        <tissue evidence="3">Whole animal</tissue>
    </source>
</reference>
<feature type="domain" description="Peptidase A2" evidence="2">
    <location>
        <begin position="12"/>
        <end position="90"/>
    </location>
</feature>
<keyword evidence="1" id="KW-0378">Hydrolase</keyword>
<dbReference type="GO" id="GO:0004190">
    <property type="term" value="F:aspartic-type endopeptidase activity"/>
    <property type="evidence" value="ECO:0007669"/>
    <property type="project" value="InterPro"/>
</dbReference>
<accession>A0A9D4LPT5</accession>
<gene>
    <name evidence="3" type="ORF">DPMN_025430</name>
</gene>
<dbReference type="Proteomes" id="UP000828390">
    <property type="component" value="Unassembled WGS sequence"/>
</dbReference>
<dbReference type="Gene3D" id="2.40.70.10">
    <property type="entry name" value="Acid Proteases"/>
    <property type="match status" value="1"/>
</dbReference>
<dbReference type="GO" id="GO:0006508">
    <property type="term" value="P:proteolysis"/>
    <property type="evidence" value="ECO:0007669"/>
    <property type="project" value="InterPro"/>
</dbReference>
<dbReference type="InterPro" id="IPR001995">
    <property type="entry name" value="Peptidase_A2_cat"/>
</dbReference>
<dbReference type="InterPro" id="IPR021109">
    <property type="entry name" value="Peptidase_aspartic_dom_sf"/>
</dbReference>
<reference evidence="3" key="2">
    <citation type="submission" date="2020-11" db="EMBL/GenBank/DDBJ databases">
        <authorList>
            <person name="McCartney M.A."/>
            <person name="Auch B."/>
            <person name="Kono T."/>
            <person name="Mallez S."/>
            <person name="Becker A."/>
            <person name="Gohl D.M."/>
            <person name="Silverstein K.A.T."/>
            <person name="Koren S."/>
            <person name="Bechman K.B."/>
            <person name="Herman A."/>
            <person name="Abrahante J.E."/>
            <person name="Garbe J."/>
        </authorList>
    </citation>
    <scope>NUCLEOTIDE SEQUENCE</scope>
    <source>
        <strain evidence="3">Duluth1</strain>
        <tissue evidence="3">Whole animal</tissue>
    </source>
</reference>
<evidence type="ECO:0000313" key="4">
    <source>
        <dbReference type="Proteomes" id="UP000828390"/>
    </source>
</evidence>
<comment type="caution">
    <text evidence="3">The sequence shown here is derived from an EMBL/GenBank/DDBJ whole genome shotgun (WGS) entry which is preliminary data.</text>
</comment>
<dbReference type="CDD" id="cd00303">
    <property type="entry name" value="retropepsin_like"/>
    <property type="match status" value="1"/>
</dbReference>
<proteinExistence type="predicted"/>
<organism evidence="3 4">
    <name type="scientific">Dreissena polymorpha</name>
    <name type="common">Zebra mussel</name>
    <name type="synonym">Mytilus polymorpha</name>
    <dbReference type="NCBI Taxonomy" id="45954"/>
    <lineage>
        <taxon>Eukaryota</taxon>
        <taxon>Metazoa</taxon>
        <taxon>Spiralia</taxon>
        <taxon>Lophotrochozoa</taxon>
        <taxon>Mollusca</taxon>
        <taxon>Bivalvia</taxon>
        <taxon>Autobranchia</taxon>
        <taxon>Heteroconchia</taxon>
        <taxon>Euheterodonta</taxon>
        <taxon>Imparidentia</taxon>
        <taxon>Neoheterodontei</taxon>
        <taxon>Myida</taxon>
        <taxon>Dreissenoidea</taxon>
        <taxon>Dreissenidae</taxon>
        <taxon>Dreissena</taxon>
    </lineage>
</organism>